<dbReference type="Pfam" id="PF04193">
    <property type="entry name" value="PQ-loop"/>
    <property type="match status" value="2"/>
</dbReference>
<keyword evidence="2" id="KW-0813">Transport</keyword>
<dbReference type="KEGG" id="edi:EDI_099780"/>
<dbReference type="Gene3D" id="1.20.1280.290">
    <property type="match status" value="2"/>
</dbReference>
<evidence type="ECO:0000313" key="9">
    <source>
        <dbReference type="EMBL" id="EDR24673.1"/>
    </source>
</evidence>
<feature type="transmembrane region" description="Helical" evidence="8">
    <location>
        <begin position="101"/>
        <end position="121"/>
    </location>
</feature>
<evidence type="ECO:0000313" key="10">
    <source>
        <dbReference type="Proteomes" id="UP000008076"/>
    </source>
</evidence>
<accession>B0ELC5</accession>
<feature type="transmembrane region" description="Helical" evidence="8">
    <location>
        <begin position="76"/>
        <end position="94"/>
    </location>
</feature>
<evidence type="ECO:0000256" key="1">
    <source>
        <dbReference type="ARBA" id="ARBA00004141"/>
    </source>
</evidence>
<dbReference type="RefSeq" id="XP_001738971.1">
    <property type="nucleotide sequence ID" value="XM_001738919.1"/>
</dbReference>
<keyword evidence="5 8" id="KW-1133">Transmembrane helix</keyword>
<dbReference type="OMA" id="WAERLFT"/>
<feature type="non-terminal residue" evidence="9">
    <location>
        <position position="1"/>
    </location>
</feature>
<dbReference type="PANTHER" id="PTHR12226:SF2">
    <property type="entry name" value="MANNOSE-P-DOLICHOL UTILIZATION DEFECT 1 PROTEIN"/>
    <property type="match status" value="1"/>
</dbReference>
<dbReference type="InterPro" id="IPR016817">
    <property type="entry name" value="MannP-dilichol_defect-1"/>
</dbReference>
<protein>
    <recommendedName>
        <fullName evidence="11">Mannose-P-dolichol utilization defect 1 protein homolog</fullName>
    </recommendedName>
</protein>
<evidence type="ECO:0000256" key="8">
    <source>
        <dbReference type="SAM" id="Phobius"/>
    </source>
</evidence>
<dbReference type="SMART" id="SM00679">
    <property type="entry name" value="CTNS"/>
    <property type="match status" value="2"/>
</dbReference>
<keyword evidence="10" id="KW-1185">Reference proteome</keyword>
<sequence>NFLFSMDVSLLLSKFLGYIIVSFSMFMKVPQILSIYNAKTGYGVSLQSFTIEIFLYSISFNYHYQNNFPLSTYFDYFFLLVQDIIIILLILYYANKFTPIFYTFACTFLSFFFILFFGLFPLSLLEILQALTIPFFIIAKIPQIYSNFVEKSTGSLSLLTTLGLTAGNIIRIFTTLKEMDGDFTMLFSYTLGALVNIIIVTQILIYGNKPPTTKKNN</sequence>
<feature type="transmembrane region" description="Helical" evidence="8">
    <location>
        <begin position="127"/>
        <end position="144"/>
    </location>
</feature>
<feature type="transmembrane region" description="Helical" evidence="8">
    <location>
        <begin position="156"/>
        <end position="174"/>
    </location>
</feature>
<evidence type="ECO:0000256" key="7">
    <source>
        <dbReference type="ARBA" id="ARBA00038475"/>
    </source>
</evidence>
<dbReference type="PANTHER" id="PTHR12226">
    <property type="entry name" value="MANNOSE-P-DOLICHOL UTILIZATION DEFECT 1 LEC35 -RELATED"/>
    <property type="match status" value="1"/>
</dbReference>
<evidence type="ECO:0000256" key="5">
    <source>
        <dbReference type="ARBA" id="ARBA00022989"/>
    </source>
</evidence>
<gene>
    <name evidence="9" type="ORF">EDI_099780</name>
</gene>
<dbReference type="PIRSF" id="PIRSF023381">
    <property type="entry name" value="MannP-dilichol_defect-1p"/>
    <property type="match status" value="1"/>
</dbReference>
<dbReference type="Proteomes" id="UP000008076">
    <property type="component" value="Unassembled WGS sequence"/>
</dbReference>
<dbReference type="eggNOG" id="KOG3211">
    <property type="taxonomic scope" value="Eukaryota"/>
</dbReference>
<dbReference type="OrthoDB" id="271506at2759"/>
<evidence type="ECO:0000256" key="2">
    <source>
        <dbReference type="ARBA" id="ARBA00022448"/>
    </source>
</evidence>
<evidence type="ECO:0000256" key="3">
    <source>
        <dbReference type="ARBA" id="ARBA00022692"/>
    </source>
</evidence>
<keyword evidence="6 8" id="KW-0472">Membrane</keyword>
<feature type="transmembrane region" description="Helical" evidence="8">
    <location>
        <begin position="12"/>
        <end position="29"/>
    </location>
</feature>
<keyword evidence="4" id="KW-0677">Repeat</keyword>
<dbReference type="AlphaFoldDB" id="B0ELC5"/>
<reference evidence="10" key="1">
    <citation type="submission" date="2007-12" db="EMBL/GenBank/DDBJ databases">
        <title>Annotation of Entamoeba dispar SAW760.</title>
        <authorList>
            <person name="Lorenzi H."/>
            <person name="Inman J."/>
            <person name="Schobel S."/>
            <person name="Amedeo P."/>
            <person name="Caler E."/>
        </authorList>
    </citation>
    <scope>NUCLEOTIDE SEQUENCE [LARGE SCALE GENOMIC DNA]</scope>
    <source>
        <strain evidence="10">ATCC PRA-260 / SAW760</strain>
    </source>
</reference>
<evidence type="ECO:0000256" key="6">
    <source>
        <dbReference type="ARBA" id="ARBA00023136"/>
    </source>
</evidence>
<feature type="transmembrane region" description="Helical" evidence="8">
    <location>
        <begin position="41"/>
        <end position="64"/>
    </location>
</feature>
<dbReference type="EMBL" id="DS549828">
    <property type="protein sequence ID" value="EDR24673.1"/>
    <property type="molecule type" value="Genomic_DNA"/>
</dbReference>
<feature type="transmembrane region" description="Helical" evidence="8">
    <location>
        <begin position="186"/>
        <end position="207"/>
    </location>
</feature>
<comment type="similarity">
    <text evidence="7">Belongs to the MPDU1 (TC 2.A.43.3) family.</text>
</comment>
<comment type="subcellular location">
    <subcellularLocation>
        <location evidence="1">Membrane</location>
        <topology evidence="1">Multi-pass membrane protein</topology>
    </subcellularLocation>
</comment>
<evidence type="ECO:0008006" key="11">
    <source>
        <dbReference type="Google" id="ProtNLM"/>
    </source>
</evidence>
<dbReference type="GeneID" id="5884085"/>
<name>B0ELC5_ENTDS</name>
<keyword evidence="3 8" id="KW-0812">Transmembrane</keyword>
<proteinExistence type="inferred from homology"/>
<organism evidence="10">
    <name type="scientific">Entamoeba dispar (strain ATCC PRA-260 / SAW760)</name>
    <dbReference type="NCBI Taxonomy" id="370354"/>
    <lineage>
        <taxon>Eukaryota</taxon>
        <taxon>Amoebozoa</taxon>
        <taxon>Evosea</taxon>
        <taxon>Archamoebae</taxon>
        <taxon>Mastigamoebida</taxon>
        <taxon>Entamoebidae</taxon>
        <taxon>Entamoeba</taxon>
    </lineage>
</organism>
<evidence type="ECO:0000256" key="4">
    <source>
        <dbReference type="ARBA" id="ARBA00022737"/>
    </source>
</evidence>
<dbReference type="VEuPathDB" id="AmoebaDB:EDI_099780"/>
<dbReference type="InterPro" id="IPR006603">
    <property type="entry name" value="PQ-loop_rpt"/>
</dbReference>
<dbReference type="GO" id="GO:0016020">
    <property type="term" value="C:membrane"/>
    <property type="evidence" value="ECO:0007669"/>
    <property type="project" value="UniProtKB-SubCell"/>
</dbReference>